<proteinExistence type="predicted"/>
<dbReference type="Proteomes" id="UP001153332">
    <property type="component" value="Unassembled WGS sequence"/>
</dbReference>
<accession>A0ACC2JZE7</accession>
<dbReference type="EMBL" id="JAPUUL010000084">
    <property type="protein sequence ID" value="KAJ8132790.1"/>
    <property type="molecule type" value="Genomic_DNA"/>
</dbReference>
<evidence type="ECO:0000313" key="1">
    <source>
        <dbReference type="EMBL" id="KAJ8132790.1"/>
    </source>
</evidence>
<name>A0ACC2JZE7_9PEZI</name>
<protein>
    <submittedName>
        <fullName evidence="1">Uncharacterized protein</fullName>
    </submittedName>
</protein>
<comment type="caution">
    <text evidence="1">The sequence shown here is derived from an EMBL/GenBank/DDBJ whole genome shotgun (WGS) entry which is preliminary data.</text>
</comment>
<keyword evidence="2" id="KW-1185">Reference proteome</keyword>
<sequence>MQAKALIISLFLAASVAAAPVRSRDNKWCDSPTNKDSSNGMGSDNETDPALSASNANHNGIGNGNSLLSNNKNENENELLNDSFNFSYGADSRRISEDVVAALQSLTMTCTSSGEGVMSCTWTKS</sequence>
<gene>
    <name evidence="1" type="ORF">O1611_g837</name>
</gene>
<reference evidence="1" key="1">
    <citation type="submission" date="2022-12" db="EMBL/GenBank/DDBJ databases">
        <title>Genome Sequence of Lasiodiplodia mahajangana.</title>
        <authorList>
            <person name="Buettner E."/>
        </authorList>
    </citation>
    <scope>NUCLEOTIDE SEQUENCE</scope>
    <source>
        <strain evidence="1">VT137</strain>
    </source>
</reference>
<evidence type="ECO:0000313" key="2">
    <source>
        <dbReference type="Proteomes" id="UP001153332"/>
    </source>
</evidence>
<organism evidence="1 2">
    <name type="scientific">Lasiodiplodia mahajangana</name>
    <dbReference type="NCBI Taxonomy" id="1108764"/>
    <lineage>
        <taxon>Eukaryota</taxon>
        <taxon>Fungi</taxon>
        <taxon>Dikarya</taxon>
        <taxon>Ascomycota</taxon>
        <taxon>Pezizomycotina</taxon>
        <taxon>Dothideomycetes</taxon>
        <taxon>Dothideomycetes incertae sedis</taxon>
        <taxon>Botryosphaeriales</taxon>
        <taxon>Botryosphaeriaceae</taxon>
        <taxon>Lasiodiplodia</taxon>
    </lineage>
</organism>